<feature type="transmembrane region" description="Helical" evidence="2">
    <location>
        <begin position="7"/>
        <end position="28"/>
    </location>
</feature>
<keyword evidence="2" id="KW-0812">Transmembrane</keyword>
<comment type="similarity">
    <text evidence="1">Belongs to the TMEM121 family.</text>
</comment>
<protein>
    <submittedName>
        <fullName evidence="3">Uncharacterized protein</fullName>
    </submittedName>
</protein>
<dbReference type="InterPro" id="IPR032776">
    <property type="entry name" value="CECR6/TMEM121"/>
</dbReference>
<organism evidence="3 4">
    <name type="scientific">Ramazzottius varieornatus</name>
    <name type="common">Water bear</name>
    <name type="synonym">Tardigrade</name>
    <dbReference type="NCBI Taxonomy" id="947166"/>
    <lineage>
        <taxon>Eukaryota</taxon>
        <taxon>Metazoa</taxon>
        <taxon>Ecdysozoa</taxon>
        <taxon>Tardigrada</taxon>
        <taxon>Eutardigrada</taxon>
        <taxon>Parachela</taxon>
        <taxon>Hypsibioidea</taxon>
        <taxon>Ramazzottiidae</taxon>
        <taxon>Ramazzottius</taxon>
    </lineage>
</organism>
<feature type="transmembrane region" description="Helical" evidence="2">
    <location>
        <begin position="89"/>
        <end position="113"/>
    </location>
</feature>
<dbReference type="AlphaFoldDB" id="A0A1D1UVQ3"/>
<accession>A0A1D1UVQ3</accession>
<reference evidence="3 4" key="1">
    <citation type="journal article" date="2016" name="Nat. Commun.">
        <title>Extremotolerant tardigrade genome and improved radiotolerance of human cultured cells by tardigrade-unique protein.</title>
        <authorList>
            <person name="Hashimoto T."/>
            <person name="Horikawa D.D."/>
            <person name="Saito Y."/>
            <person name="Kuwahara H."/>
            <person name="Kozuka-Hata H."/>
            <person name="Shin-I T."/>
            <person name="Minakuchi Y."/>
            <person name="Ohishi K."/>
            <person name="Motoyama A."/>
            <person name="Aizu T."/>
            <person name="Enomoto A."/>
            <person name="Kondo K."/>
            <person name="Tanaka S."/>
            <person name="Hara Y."/>
            <person name="Koshikawa S."/>
            <person name="Sagara H."/>
            <person name="Miura T."/>
            <person name="Yokobori S."/>
            <person name="Miyagawa K."/>
            <person name="Suzuki Y."/>
            <person name="Kubo T."/>
            <person name="Oyama M."/>
            <person name="Kohara Y."/>
            <person name="Fujiyama A."/>
            <person name="Arakawa K."/>
            <person name="Katayama T."/>
            <person name="Toyoda A."/>
            <person name="Kunieda T."/>
        </authorList>
    </citation>
    <scope>NUCLEOTIDE SEQUENCE [LARGE SCALE GENOMIC DNA]</scope>
    <source>
        <strain evidence="3 4">YOKOZUNA-1</strain>
    </source>
</reference>
<feature type="transmembrane region" description="Helical" evidence="2">
    <location>
        <begin position="125"/>
        <end position="147"/>
    </location>
</feature>
<dbReference type="InterPro" id="IPR026624">
    <property type="entry name" value="CECR6"/>
</dbReference>
<dbReference type="OrthoDB" id="5964337at2759"/>
<feature type="transmembrane region" description="Helical" evidence="2">
    <location>
        <begin position="232"/>
        <end position="254"/>
    </location>
</feature>
<evidence type="ECO:0000256" key="2">
    <source>
        <dbReference type="SAM" id="Phobius"/>
    </source>
</evidence>
<keyword evidence="2" id="KW-0472">Membrane</keyword>
<proteinExistence type="inferred from homology"/>
<keyword evidence="2" id="KW-1133">Transmembrane helix</keyword>
<feature type="transmembrane region" description="Helical" evidence="2">
    <location>
        <begin position="191"/>
        <end position="212"/>
    </location>
</feature>
<dbReference type="EMBL" id="BDGG01000002">
    <property type="protein sequence ID" value="GAU93744.1"/>
    <property type="molecule type" value="Genomic_DNA"/>
</dbReference>
<name>A0A1D1UVQ3_RAMVA</name>
<sequence>MRREYLTGGLTVAAVITQGAILDHFLIIYNGSSWAPWIIADCITILCLFGGFYYSHRYHQRYDKIEQDENRRKLTEDWKHGAKALRPPAILPGVWFTWLIYSGLLVAKIAVIFKTFGSLLGGEQAWGTNLLEFAIAGTGGVFAFIIAGRKRRPTPSQKVCLKFMQQHVLLEIVDSVEFLTILFTAEHNLLIPTFVFNMILAFTCINFILPAIGLYQLSGSNFSREKPRENFYIFQTILSTVFGNMPFLIIRVFLWTDHQFTNALFVMKNIIAIVQNIAELAHYFSKKYEHEEHGGPLAIAEDLSG</sequence>
<dbReference type="Proteomes" id="UP000186922">
    <property type="component" value="Unassembled WGS sequence"/>
</dbReference>
<evidence type="ECO:0000313" key="3">
    <source>
        <dbReference type="EMBL" id="GAU93744.1"/>
    </source>
</evidence>
<comment type="caution">
    <text evidence="3">The sequence shown here is derived from an EMBL/GenBank/DDBJ whole genome shotgun (WGS) entry which is preliminary data.</text>
</comment>
<keyword evidence="4" id="KW-1185">Reference proteome</keyword>
<evidence type="ECO:0000313" key="4">
    <source>
        <dbReference type="Proteomes" id="UP000186922"/>
    </source>
</evidence>
<feature type="transmembrane region" description="Helical" evidence="2">
    <location>
        <begin position="34"/>
        <end position="54"/>
    </location>
</feature>
<dbReference type="Pfam" id="PF14997">
    <property type="entry name" value="CECR6_TMEM121"/>
    <property type="match status" value="1"/>
</dbReference>
<dbReference type="PANTHER" id="PTHR47399:SF1">
    <property type="entry name" value="TRANSMEMBRANE PROTEIN 121B"/>
    <property type="match status" value="1"/>
</dbReference>
<dbReference type="PANTHER" id="PTHR47399">
    <property type="entry name" value="TRANSMEMBRANE PROTEIN 121B"/>
    <property type="match status" value="1"/>
</dbReference>
<gene>
    <name evidence="3" type="primary">RvY_05635-1</name>
    <name evidence="3" type="synonym">RvY_05635.1</name>
    <name evidence="3" type="ORF">RvY_05635</name>
</gene>
<evidence type="ECO:0000256" key="1">
    <source>
        <dbReference type="ARBA" id="ARBA00007711"/>
    </source>
</evidence>